<gene>
    <name evidence="2" type="ORF">AWB77_06846</name>
</gene>
<proteinExistence type="predicted"/>
<dbReference type="EMBL" id="FCNX02000035">
    <property type="protein sequence ID" value="SAL03691.1"/>
    <property type="molecule type" value="Genomic_DNA"/>
</dbReference>
<keyword evidence="3" id="KW-1185">Reference proteome</keyword>
<feature type="region of interest" description="Disordered" evidence="1">
    <location>
        <begin position="1"/>
        <end position="33"/>
    </location>
</feature>
<evidence type="ECO:0000313" key="3">
    <source>
        <dbReference type="Proteomes" id="UP000054903"/>
    </source>
</evidence>
<accession>A0A158E9X8</accession>
<dbReference type="STRING" id="1777138.AWB77_06846"/>
<protein>
    <submittedName>
        <fullName evidence="2">Catalase</fullName>
    </submittedName>
</protein>
<sequence>MSKGDDARGPWNEGGDWKFVEDPQPAVDGGDGTATVTVTEQDVEVLQAMASRTASDPSADPTTGADLGAGKANEV</sequence>
<evidence type="ECO:0000256" key="1">
    <source>
        <dbReference type="SAM" id="MobiDB-lite"/>
    </source>
</evidence>
<comment type="caution">
    <text evidence="2">The sequence shown here is derived from an EMBL/GenBank/DDBJ whole genome shotgun (WGS) entry which is preliminary data.</text>
</comment>
<reference evidence="2" key="1">
    <citation type="submission" date="2016-01" db="EMBL/GenBank/DDBJ databases">
        <authorList>
            <person name="Peeters C."/>
        </authorList>
    </citation>
    <scope>NUCLEOTIDE SEQUENCE</scope>
    <source>
        <strain evidence="2">LMG 29320</strain>
    </source>
</reference>
<evidence type="ECO:0000313" key="2">
    <source>
        <dbReference type="EMBL" id="SAL03691.1"/>
    </source>
</evidence>
<dbReference type="Proteomes" id="UP000054903">
    <property type="component" value="Unassembled WGS sequence"/>
</dbReference>
<organism evidence="2 3">
    <name type="scientific">Caballeronia fortuita</name>
    <dbReference type="NCBI Taxonomy" id="1777138"/>
    <lineage>
        <taxon>Bacteria</taxon>
        <taxon>Pseudomonadati</taxon>
        <taxon>Pseudomonadota</taxon>
        <taxon>Betaproteobacteria</taxon>
        <taxon>Burkholderiales</taxon>
        <taxon>Burkholderiaceae</taxon>
        <taxon>Caballeronia</taxon>
    </lineage>
</organism>
<feature type="region of interest" description="Disordered" evidence="1">
    <location>
        <begin position="51"/>
        <end position="75"/>
    </location>
</feature>
<dbReference type="AlphaFoldDB" id="A0A158E9X8"/>
<name>A0A158E9X8_9BURK</name>